<feature type="region of interest" description="Disordered" evidence="1">
    <location>
        <begin position="96"/>
        <end position="133"/>
    </location>
</feature>
<accession>A0A943DE09</accession>
<comment type="caution">
    <text evidence="3">The sequence shown here is derived from an EMBL/GenBank/DDBJ whole genome shotgun (WGS) entry which is preliminary data.</text>
</comment>
<proteinExistence type="predicted"/>
<evidence type="ECO:0000259" key="2">
    <source>
        <dbReference type="Pfam" id="PF19481"/>
    </source>
</evidence>
<protein>
    <submittedName>
        <fullName evidence="3">Helix-turn-helix domain-containing protein</fullName>
    </submittedName>
</protein>
<evidence type="ECO:0000313" key="4">
    <source>
        <dbReference type="Proteomes" id="UP000759273"/>
    </source>
</evidence>
<evidence type="ECO:0000313" key="3">
    <source>
        <dbReference type="EMBL" id="MBS5332742.1"/>
    </source>
</evidence>
<sequence>MAVFRVQKTQNYTIMSNHHLRNKALSLKAKGLLSLMLSLPEDWDYTTRGLASICKEGVDSVCATVRELEAAGYIIRRRIRDKNGQMRGMEYTVLEQPQPPEQGPEEAAPKCAQPKQAEPKREKPVQENPAQLNTKEIKKEETNNVSNPIRAAGQRAEYRALLLKNIEYPILAQNNPMDTMRLDELVELMLDVVCSKRAAIRIAGENMPAEVVKSRFLKLNAEHIQYVLDCLKDNPPRIRNIKQYLLAALYNAPLTIENYYAAQIDYDLCGGKR</sequence>
<dbReference type="EMBL" id="JAGZGG010000022">
    <property type="protein sequence ID" value="MBS5332742.1"/>
    <property type="molecule type" value="Genomic_DNA"/>
</dbReference>
<reference evidence="3" key="1">
    <citation type="submission" date="2021-02" db="EMBL/GenBank/DDBJ databases">
        <title>Infant gut strain persistence is associated with maternal origin, phylogeny, and functional potential including surface adhesion and iron acquisition.</title>
        <authorList>
            <person name="Lou Y.C."/>
        </authorList>
    </citation>
    <scope>NUCLEOTIDE SEQUENCE</scope>
    <source>
        <strain evidence="3">L3_101_000M1_dasL3_101_000M1_concoct_87</strain>
    </source>
</reference>
<gene>
    <name evidence="3" type="ORF">KHY36_09460</name>
</gene>
<evidence type="ECO:0000256" key="1">
    <source>
        <dbReference type="SAM" id="MobiDB-lite"/>
    </source>
</evidence>
<organism evidence="3 4">
    <name type="scientific">Subdoligranulum variabile</name>
    <dbReference type="NCBI Taxonomy" id="214851"/>
    <lineage>
        <taxon>Bacteria</taxon>
        <taxon>Bacillati</taxon>
        <taxon>Bacillota</taxon>
        <taxon>Clostridia</taxon>
        <taxon>Eubacteriales</taxon>
        <taxon>Oscillospiraceae</taxon>
        <taxon>Subdoligranulum</taxon>
    </lineage>
</organism>
<dbReference type="InterPro" id="IPR046059">
    <property type="entry name" value="DUF6017"/>
</dbReference>
<dbReference type="Proteomes" id="UP000759273">
    <property type="component" value="Unassembled WGS sequence"/>
</dbReference>
<dbReference type="AlphaFoldDB" id="A0A943DE09"/>
<dbReference type="Pfam" id="PF19481">
    <property type="entry name" value="DUF6017"/>
    <property type="match status" value="1"/>
</dbReference>
<name>A0A943DE09_9FIRM</name>
<feature type="domain" description="DUF6017" evidence="2">
    <location>
        <begin position="156"/>
        <end position="271"/>
    </location>
</feature>